<dbReference type="GO" id="GO:0052621">
    <property type="term" value="F:diguanylate cyclase activity"/>
    <property type="evidence" value="ECO:0007669"/>
    <property type="project" value="UniProtKB-EC"/>
</dbReference>
<dbReference type="PANTHER" id="PTHR45138:SF9">
    <property type="entry name" value="DIGUANYLATE CYCLASE DGCM-RELATED"/>
    <property type="match status" value="1"/>
</dbReference>
<keyword evidence="4" id="KW-0812">Transmembrane</keyword>
<protein>
    <recommendedName>
        <fullName evidence="1">diguanylate cyclase</fullName>
        <ecNumber evidence="1">2.7.7.65</ecNumber>
    </recommendedName>
</protein>
<dbReference type="GO" id="GO:0043709">
    <property type="term" value="P:cell adhesion involved in single-species biofilm formation"/>
    <property type="evidence" value="ECO:0007669"/>
    <property type="project" value="TreeGrafter"/>
</dbReference>
<dbReference type="GO" id="GO:1902201">
    <property type="term" value="P:negative regulation of bacterial-type flagellum-dependent cell motility"/>
    <property type="evidence" value="ECO:0007669"/>
    <property type="project" value="TreeGrafter"/>
</dbReference>
<dbReference type="PROSITE" id="PS50887">
    <property type="entry name" value="GGDEF"/>
    <property type="match status" value="1"/>
</dbReference>
<dbReference type="eggNOG" id="COG2203">
    <property type="taxonomic scope" value="Bacteria"/>
</dbReference>
<proteinExistence type="predicted"/>
<dbReference type="InterPro" id="IPR003018">
    <property type="entry name" value="GAF"/>
</dbReference>
<dbReference type="EC" id="2.7.7.65" evidence="1"/>
<dbReference type="GO" id="GO:0005886">
    <property type="term" value="C:plasma membrane"/>
    <property type="evidence" value="ECO:0007669"/>
    <property type="project" value="TreeGrafter"/>
</dbReference>
<dbReference type="SMART" id="SM00267">
    <property type="entry name" value="GGDEF"/>
    <property type="match status" value="1"/>
</dbReference>
<dbReference type="InterPro" id="IPR029016">
    <property type="entry name" value="GAF-like_dom_sf"/>
</dbReference>
<dbReference type="FunFam" id="3.30.70.270:FF:000001">
    <property type="entry name" value="Diguanylate cyclase domain protein"/>
    <property type="match status" value="1"/>
</dbReference>
<keyword evidence="7" id="KW-1185">Reference proteome</keyword>
<dbReference type="CDD" id="cd01949">
    <property type="entry name" value="GGDEF"/>
    <property type="match status" value="1"/>
</dbReference>
<accession>A0A017T5J5</accession>
<feature type="compositionally biased region" description="Basic and acidic residues" evidence="3">
    <location>
        <begin position="756"/>
        <end position="765"/>
    </location>
</feature>
<comment type="catalytic activity">
    <reaction evidence="2">
        <text>2 GTP = 3',3'-c-di-GMP + 2 diphosphate</text>
        <dbReference type="Rhea" id="RHEA:24898"/>
        <dbReference type="ChEBI" id="CHEBI:33019"/>
        <dbReference type="ChEBI" id="CHEBI:37565"/>
        <dbReference type="ChEBI" id="CHEBI:58805"/>
        <dbReference type="EC" id="2.7.7.65"/>
    </reaction>
</comment>
<evidence type="ECO:0000259" key="5">
    <source>
        <dbReference type="PROSITE" id="PS50887"/>
    </source>
</evidence>
<dbReference type="SMART" id="SM00065">
    <property type="entry name" value="GAF"/>
    <property type="match status" value="2"/>
</dbReference>
<dbReference type="Gene3D" id="3.30.450.40">
    <property type="match status" value="2"/>
</dbReference>
<dbReference type="Gene3D" id="3.30.70.270">
    <property type="match status" value="1"/>
</dbReference>
<evidence type="ECO:0000256" key="1">
    <source>
        <dbReference type="ARBA" id="ARBA00012528"/>
    </source>
</evidence>
<reference evidence="6 7" key="1">
    <citation type="submission" date="2013-05" db="EMBL/GenBank/DDBJ databases">
        <title>Genome assembly of Chondromyces apiculatus DSM 436.</title>
        <authorList>
            <person name="Sharma G."/>
            <person name="Khatri I."/>
            <person name="Kaur C."/>
            <person name="Mayilraj S."/>
            <person name="Subramanian S."/>
        </authorList>
    </citation>
    <scope>NUCLEOTIDE SEQUENCE [LARGE SCALE GENOMIC DNA]</scope>
    <source>
        <strain evidence="6 7">DSM 436</strain>
    </source>
</reference>
<dbReference type="InterPro" id="IPR029787">
    <property type="entry name" value="Nucleotide_cyclase"/>
</dbReference>
<keyword evidence="4" id="KW-1133">Transmembrane helix</keyword>
<keyword evidence="4" id="KW-0472">Membrane</keyword>
<evidence type="ECO:0000256" key="3">
    <source>
        <dbReference type="SAM" id="MobiDB-lite"/>
    </source>
</evidence>
<dbReference type="InterPro" id="IPR043128">
    <property type="entry name" value="Rev_trsase/Diguanyl_cyclase"/>
</dbReference>
<dbReference type="Proteomes" id="UP000019678">
    <property type="component" value="Unassembled WGS sequence"/>
</dbReference>
<dbReference type="NCBIfam" id="TIGR00254">
    <property type="entry name" value="GGDEF"/>
    <property type="match status" value="1"/>
</dbReference>
<dbReference type="InterPro" id="IPR000160">
    <property type="entry name" value="GGDEF_dom"/>
</dbReference>
<evidence type="ECO:0000256" key="2">
    <source>
        <dbReference type="ARBA" id="ARBA00034247"/>
    </source>
</evidence>
<feature type="transmembrane region" description="Helical" evidence="4">
    <location>
        <begin position="43"/>
        <end position="61"/>
    </location>
</feature>
<evidence type="ECO:0000256" key="4">
    <source>
        <dbReference type="SAM" id="Phobius"/>
    </source>
</evidence>
<dbReference type="SUPFAM" id="SSF55781">
    <property type="entry name" value="GAF domain-like"/>
    <property type="match status" value="2"/>
</dbReference>
<comment type="caution">
    <text evidence="6">The sequence shown here is derived from an EMBL/GenBank/DDBJ whole genome shotgun (WGS) entry which is preliminary data.</text>
</comment>
<feature type="transmembrane region" description="Helical" evidence="4">
    <location>
        <begin position="120"/>
        <end position="151"/>
    </location>
</feature>
<dbReference type="SUPFAM" id="SSF55073">
    <property type="entry name" value="Nucleotide cyclase"/>
    <property type="match status" value="1"/>
</dbReference>
<evidence type="ECO:0000313" key="6">
    <source>
        <dbReference type="EMBL" id="EYF04045.1"/>
    </source>
</evidence>
<feature type="compositionally biased region" description="Low complexity" evidence="3">
    <location>
        <begin position="805"/>
        <end position="834"/>
    </location>
</feature>
<feature type="compositionally biased region" description="Pro residues" evidence="3">
    <location>
        <begin position="863"/>
        <end position="876"/>
    </location>
</feature>
<feature type="domain" description="GGDEF" evidence="5">
    <location>
        <begin position="614"/>
        <end position="751"/>
    </location>
</feature>
<dbReference type="Pfam" id="PF01590">
    <property type="entry name" value="GAF"/>
    <property type="match status" value="1"/>
</dbReference>
<name>A0A017T5J5_9BACT</name>
<sequence>MANLVHAMLSARRAARRVTPLLAALGLAGLVLLDATEPLDTPYAITAAVALALLLGHRGVARRVLPAAPATAAASTGAARRRGGAAGGALLDLEIGSLLVIAAVAAVLRLDGTLDGRAQAAVYVVIALVSAFARPVASIGVVLFAGALDVAVRWATGGSAGEFGWAAAPHLGFMAVFAVLNAAVLRAELGRVRRASRGRLQAEIERLRDDARSYRLLTAPSVSRSGEKRDTGGPVSEAAVASAGHGAGAAGGGADVDVERLVRSGVEEIHQSVLFALRLLRESLRLHTAMLLWQNDAGTHLRISELASDATDLLEGPFLAGDGVFGAALTQRSPVVVDGLKPGYKLPYYEGPCPARAVCALPVFEHGRVRGVLVVDRVEDRAFLPKEVDLVEEAARYAVRAIQNERVFVQLERAKAEQGKLYRAAEALGRATTEGDVVDAGVRSAREITSVDFAAVTLFDEANGQHEISAASGEGAEALLGQRFRQNAGLVSMALQNRHPLPYRGEYDEKRQVVFTRRVAPPSMPSIYVMPLLVHDQPLGALVLGSRRRAAFNDSVRGTLEVLASHMAVSLSNARMLRRLEELATTDGMTGLLNKRAMLDMAEQKLTAARRFQRRLTVMVTDIDFFKKVNDTYGHDAGDVIIKGLGEILRKAKRTTDAVARFGGEEFVVICEETDAHGAMLLAERVREELERATFHTPGKEGAVPVQVTCSVGVATFPEAGSTWDELFKAADEALYVSKRSGRNRTTAWSPALRGHTSEPPKESRPAASAGAKTGATASAASASGSARLAGSAGGASAGRPVTTSGPASAGKLAGASGPASSAKSVTSSGVSRSMTPPNSARPGMMPSVPPMSGASAGAKSVAPPPTTRPAGPPSGGPAGPAPSGNGRTKSPARSAA</sequence>
<dbReference type="Pfam" id="PF13185">
    <property type="entry name" value="GAF_2"/>
    <property type="match status" value="1"/>
</dbReference>
<feature type="transmembrane region" description="Helical" evidence="4">
    <location>
        <begin position="89"/>
        <end position="108"/>
    </location>
</feature>
<dbReference type="AlphaFoldDB" id="A0A017T5J5"/>
<organism evidence="6 7">
    <name type="scientific">Chondromyces apiculatus DSM 436</name>
    <dbReference type="NCBI Taxonomy" id="1192034"/>
    <lineage>
        <taxon>Bacteria</taxon>
        <taxon>Pseudomonadati</taxon>
        <taxon>Myxococcota</taxon>
        <taxon>Polyangia</taxon>
        <taxon>Polyangiales</taxon>
        <taxon>Polyangiaceae</taxon>
        <taxon>Chondromyces</taxon>
    </lineage>
</organism>
<dbReference type="InterPro" id="IPR050469">
    <property type="entry name" value="Diguanylate_Cyclase"/>
</dbReference>
<feature type="compositionally biased region" description="Low complexity" evidence="3">
    <location>
        <begin position="767"/>
        <end position="791"/>
    </location>
</feature>
<dbReference type="OrthoDB" id="9759607at2"/>
<feature type="region of interest" description="Disordered" evidence="3">
    <location>
        <begin position="740"/>
        <end position="897"/>
    </location>
</feature>
<dbReference type="PANTHER" id="PTHR45138">
    <property type="entry name" value="REGULATORY COMPONENTS OF SENSORY TRANSDUCTION SYSTEM"/>
    <property type="match status" value="1"/>
</dbReference>
<gene>
    <name evidence="6" type="ORF">CAP_4919</name>
</gene>
<dbReference type="EMBL" id="ASRX01000039">
    <property type="protein sequence ID" value="EYF04045.1"/>
    <property type="molecule type" value="Genomic_DNA"/>
</dbReference>
<dbReference type="eggNOG" id="COG3706">
    <property type="taxonomic scope" value="Bacteria"/>
</dbReference>
<evidence type="ECO:0000313" key="7">
    <source>
        <dbReference type="Proteomes" id="UP000019678"/>
    </source>
</evidence>
<feature type="compositionally biased region" description="Low complexity" evidence="3">
    <location>
        <begin position="844"/>
        <end position="859"/>
    </location>
</feature>
<feature type="transmembrane region" description="Helical" evidence="4">
    <location>
        <begin position="163"/>
        <end position="185"/>
    </location>
</feature>
<dbReference type="Pfam" id="PF00990">
    <property type="entry name" value="GGDEF"/>
    <property type="match status" value="1"/>
</dbReference>
<dbReference type="STRING" id="1192034.CAP_4919"/>